<protein>
    <submittedName>
        <fullName evidence="1">Uncharacterized protein</fullName>
    </submittedName>
</protein>
<reference evidence="1" key="1">
    <citation type="submission" date="2022-12" db="EMBL/GenBank/DDBJ databases">
        <title>Genome assemblies of Blomia tropicalis.</title>
        <authorList>
            <person name="Cui Y."/>
        </authorList>
    </citation>
    <scope>NUCLEOTIDE SEQUENCE</scope>
    <source>
        <tissue evidence="1">Adult mites</tissue>
    </source>
</reference>
<keyword evidence="2" id="KW-1185">Reference proteome</keyword>
<evidence type="ECO:0000313" key="2">
    <source>
        <dbReference type="Proteomes" id="UP001142055"/>
    </source>
</evidence>
<proteinExistence type="predicted"/>
<name>A0A9Q0RTW6_BLOTA</name>
<dbReference type="AlphaFoldDB" id="A0A9Q0RTW6"/>
<dbReference type="EMBL" id="JAPWDV010000001">
    <property type="protein sequence ID" value="KAJ6225896.1"/>
    <property type="molecule type" value="Genomic_DNA"/>
</dbReference>
<comment type="caution">
    <text evidence="1">The sequence shown here is derived from an EMBL/GenBank/DDBJ whole genome shotgun (WGS) entry which is preliminary data.</text>
</comment>
<sequence>MDKWIEKHRFLYTQNGKSFIFLSDLRPGVMAESLIGSDRFQLMNGIDSNNGNIGGTLRPTRRQPNH</sequence>
<accession>A0A9Q0RTW6</accession>
<evidence type="ECO:0000313" key="1">
    <source>
        <dbReference type="EMBL" id="KAJ6225896.1"/>
    </source>
</evidence>
<dbReference type="Proteomes" id="UP001142055">
    <property type="component" value="Chromosome 1"/>
</dbReference>
<organism evidence="1 2">
    <name type="scientific">Blomia tropicalis</name>
    <name type="common">Mite</name>
    <dbReference type="NCBI Taxonomy" id="40697"/>
    <lineage>
        <taxon>Eukaryota</taxon>
        <taxon>Metazoa</taxon>
        <taxon>Ecdysozoa</taxon>
        <taxon>Arthropoda</taxon>
        <taxon>Chelicerata</taxon>
        <taxon>Arachnida</taxon>
        <taxon>Acari</taxon>
        <taxon>Acariformes</taxon>
        <taxon>Sarcoptiformes</taxon>
        <taxon>Astigmata</taxon>
        <taxon>Glycyphagoidea</taxon>
        <taxon>Echimyopodidae</taxon>
        <taxon>Blomia</taxon>
    </lineage>
</organism>
<gene>
    <name evidence="1" type="ORF">RDWZM_004441</name>
</gene>